<feature type="region of interest" description="Disordered" evidence="1">
    <location>
        <begin position="514"/>
        <end position="584"/>
    </location>
</feature>
<feature type="compositionally biased region" description="Basic and acidic residues" evidence="1">
    <location>
        <begin position="555"/>
        <end position="576"/>
    </location>
</feature>
<evidence type="ECO:0000256" key="1">
    <source>
        <dbReference type="SAM" id="MobiDB-lite"/>
    </source>
</evidence>
<name>A0A8T0PP42_PANVG</name>
<sequence length="676" mass="71929">MAAGDTATVFLETTLGTRIVVSFPAGATTVADLKGRVSAEHAACFPRTGPIAVTSLQVKLDGSWFQLTDSMPVRAAFEWVKGPWRLLAEAHELRSHPLARKDAKCGTSDAEPSAGRPLISENPTQTQYLLPPAGSQGGVSLASGGGVSDTPQINQQDKPQEGDEHALGQGKDGTTMPQKSSDLDLAAGDSDTLLPNQEDKPQECLDLASGQIEDGITMPQESSDIDLATGNSGTPLANQEDKPQGCVEHASGQLEDGITMPQESSDIDLATGDNGTPLANQEDKPQECVEHASGQLEDGITMPQESSDIDLATGDNGTPLANQDKPQECVGHASSQLEDGISMAQESSDINLATGDSGTPLANQEDKPQECAEHASGQLEDEIITPQKSSDFDLAAGDSDAPPMNQQDKSHDAVDHASVQSEDKPTMHQESSDLGAAVGKGNGPVGGQQKDIITELRGKKRVREEDKANESIVVNCGDNLSSLANSTCNAELSKKKSCVTEQAKLNSVPLQYDLEDHSHGLGENPSGGQKETSTASVHNVESRNNESDIPPGIESMERGKSSDREVKTNRGDEEPRIAGCGGESSCKRTDDPHCVESMKEDVKGPVSNSHCHDKGKNEGATSDDNIERICFRRRHKRIVVRKVPISKAIKIYPISHSFGVHEVDEWDQLADTCCIF</sequence>
<feature type="compositionally biased region" description="Basic and acidic residues" evidence="1">
    <location>
        <begin position="281"/>
        <end position="290"/>
    </location>
</feature>
<evidence type="ECO:0000313" key="2">
    <source>
        <dbReference type="EMBL" id="KAG2564071.1"/>
    </source>
</evidence>
<feature type="region of interest" description="Disordered" evidence="1">
    <location>
        <begin position="601"/>
        <end position="622"/>
    </location>
</feature>
<feature type="compositionally biased region" description="Basic and acidic residues" evidence="1">
    <location>
        <begin position="364"/>
        <end position="373"/>
    </location>
</feature>
<dbReference type="AlphaFoldDB" id="A0A8T0PP42"/>
<dbReference type="Proteomes" id="UP000823388">
    <property type="component" value="Chromosome 8K"/>
</dbReference>
<gene>
    <name evidence="2" type="ORF">PVAP13_8KG382200</name>
</gene>
<keyword evidence="3" id="KW-1185">Reference proteome</keyword>
<proteinExistence type="predicted"/>
<accession>A0A8T0PP42</accession>
<feature type="compositionally biased region" description="Polar residues" evidence="1">
    <location>
        <begin position="344"/>
        <end position="362"/>
    </location>
</feature>
<organism evidence="2 3">
    <name type="scientific">Panicum virgatum</name>
    <name type="common">Blackwell switchgrass</name>
    <dbReference type="NCBI Taxonomy" id="38727"/>
    <lineage>
        <taxon>Eukaryota</taxon>
        <taxon>Viridiplantae</taxon>
        <taxon>Streptophyta</taxon>
        <taxon>Embryophyta</taxon>
        <taxon>Tracheophyta</taxon>
        <taxon>Spermatophyta</taxon>
        <taxon>Magnoliopsida</taxon>
        <taxon>Liliopsida</taxon>
        <taxon>Poales</taxon>
        <taxon>Poaceae</taxon>
        <taxon>PACMAD clade</taxon>
        <taxon>Panicoideae</taxon>
        <taxon>Panicodae</taxon>
        <taxon>Paniceae</taxon>
        <taxon>Panicinae</taxon>
        <taxon>Panicum</taxon>
        <taxon>Panicum sect. Hiantes</taxon>
    </lineage>
</organism>
<dbReference type="EMBL" id="CM029051">
    <property type="protein sequence ID" value="KAG2564071.1"/>
    <property type="molecule type" value="Genomic_DNA"/>
</dbReference>
<dbReference type="OrthoDB" id="1093005at2759"/>
<evidence type="ECO:0000313" key="3">
    <source>
        <dbReference type="Proteomes" id="UP000823388"/>
    </source>
</evidence>
<reference evidence="2" key="1">
    <citation type="submission" date="2020-05" db="EMBL/GenBank/DDBJ databases">
        <title>WGS assembly of Panicum virgatum.</title>
        <authorList>
            <person name="Lovell J.T."/>
            <person name="Jenkins J."/>
            <person name="Shu S."/>
            <person name="Juenger T.E."/>
            <person name="Schmutz J."/>
        </authorList>
    </citation>
    <scope>NUCLEOTIDE SEQUENCE</scope>
    <source>
        <strain evidence="2">AP13</strain>
    </source>
</reference>
<feature type="compositionally biased region" description="Basic and acidic residues" evidence="1">
    <location>
        <begin position="408"/>
        <end position="431"/>
    </location>
</feature>
<feature type="compositionally biased region" description="Low complexity" evidence="1">
    <location>
        <begin position="183"/>
        <end position="194"/>
    </location>
</feature>
<protein>
    <submittedName>
        <fullName evidence="2">Uncharacterized protein</fullName>
    </submittedName>
</protein>
<feature type="region of interest" description="Disordered" evidence="1">
    <location>
        <begin position="99"/>
        <end position="452"/>
    </location>
</feature>
<feature type="compositionally biased region" description="Polar residues" evidence="1">
    <location>
        <begin position="526"/>
        <end position="539"/>
    </location>
</feature>
<comment type="caution">
    <text evidence="2">The sequence shown here is derived from an EMBL/GenBank/DDBJ whole genome shotgun (WGS) entry which is preliminary data.</text>
</comment>